<accession>A0A9X4F0Y6</accession>
<proteinExistence type="predicted"/>
<keyword evidence="1" id="KW-0812">Transmembrane</keyword>
<dbReference type="PIRSF" id="PIRSF004525">
    <property type="entry name" value="Pilin_peptidase-dep_B_prd"/>
    <property type="match status" value="1"/>
</dbReference>
<evidence type="ECO:0000313" key="3">
    <source>
        <dbReference type="EMBL" id="MDE1241496.1"/>
    </source>
</evidence>
<dbReference type="AlphaFoldDB" id="A0A9X4F0Y6"/>
<dbReference type="Proteomes" id="UP001140979">
    <property type="component" value="Unassembled WGS sequence"/>
</dbReference>
<keyword evidence="1" id="KW-0472">Membrane</keyword>
<protein>
    <submittedName>
        <fullName evidence="3">Pilus assembly protein PilW</fullName>
    </submittedName>
    <submittedName>
        <fullName evidence="2">Type IV fimbrial biogenesis protein PilW</fullName>
    </submittedName>
</protein>
<reference evidence="3" key="1">
    <citation type="submission" date="2022-02" db="EMBL/GenBank/DDBJ databases">
        <title>Emergence and expansion in Europe of a Vibrio aestuarianus clonal complex pathogenic for oysters.</title>
        <authorList>
            <person name="Mesnil A."/>
            <person name="Travers M.-A."/>
        </authorList>
    </citation>
    <scope>NUCLEOTIDE SEQUENCE</scope>
    <source>
        <strain evidence="3">19_064_11T1</strain>
        <strain evidence="4">U29</strain>
    </source>
</reference>
<feature type="transmembrane region" description="Helical" evidence="1">
    <location>
        <begin position="20"/>
        <end position="40"/>
    </location>
</feature>
<evidence type="ECO:0000313" key="6">
    <source>
        <dbReference type="Proteomes" id="UP001152658"/>
    </source>
</evidence>
<evidence type="ECO:0000313" key="4">
    <source>
        <dbReference type="EMBL" id="WGK82105.1"/>
    </source>
</evidence>
<name>A0A9X4F0Y6_9VIBR</name>
<gene>
    <name evidence="3" type="ORF">L9W94_04895</name>
    <name evidence="4" type="ORF">PYE51_02325</name>
    <name evidence="2" type="ORF">VAE063_950505</name>
</gene>
<evidence type="ECO:0000313" key="5">
    <source>
        <dbReference type="Proteomes" id="UP001140979"/>
    </source>
</evidence>
<dbReference type="InterPro" id="IPR016419">
    <property type="entry name" value="Prepilin_Pept-dep_B_prd"/>
</dbReference>
<dbReference type="EMBL" id="CALYLK010000136">
    <property type="protein sequence ID" value="CAH8237236.1"/>
    <property type="molecule type" value="Genomic_DNA"/>
</dbReference>
<sequence>MVSRRVLNSLQQGGATLIEFMVASVIGLMAIGIIGSVFVTSQSSAAARGKELLLLQQVYGTLQYLKQDIQRAGYAGDSRSPLRLQDSDDLVYISADAKTLAYAYLDDRQPPEQIRNVSLSWVSGELKVCDRPSSMVTKTVSAATSGCSAIFEPQQIMVTKFHVQQVSLASSGVSSAYLTISMAAALVGDPSVSHALAINIKQRNWQ</sequence>
<dbReference type="Proteomes" id="UP001239257">
    <property type="component" value="Chromosome 1"/>
</dbReference>
<reference evidence="2" key="2">
    <citation type="submission" date="2022-06" db="EMBL/GenBank/DDBJ databases">
        <authorList>
            <person name="Goudenege D."/>
            <person name="Le Roux F."/>
        </authorList>
    </citation>
    <scope>NUCLEOTIDE SEQUENCE</scope>
    <source>
        <strain evidence="2">12-063</strain>
    </source>
</reference>
<evidence type="ECO:0000313" key="2">
    <source>
        <dbReference type="EMBL" id="CAH8237236.1"/>
    </source>
</evidence>
<keyword evidence="6" id="KW-1185">Reference proteome</keyword>
<dbReference type="Proteomes" id="UP001152658">
    <property type="component" value="Unassembled WGS sequence"/>
</dbReference>
<organism evidence="3 5">
    <name type="scientific">Vibrio aestuarianus</name>
    <dbReference type="NCBI Taxonomy" id="28171"/>
    <lineage>
        <taxon>Bacteria</taxon>
        <taxon>Pseudomonadati</taxon>
        <taxon>Pseudomonadota</taxon>
        <taxon>Gammaproteobacteria</taxon>
        <taxon>Vibrionales</taxon>
        <taxon>Vibrionaceae</taxon>
        <taxon>Vibrio</taxon>
    </lineage>
</organism>
<dbReference type="EMBL" id="JAKNBA010000005">
    <property type="protein sequence ID" value="MDE1241496.1"/>
    <property type="molecule type" value="Genomic_DNA"/>
</dbReference>
<evidence type="ECO:0000256" key="1">
    <source>
        <dbReference type="SAM" id="Phobius"/>
    </source>
</evidence>
<keyword evidence="1" id="KW-1133">Transmembrane helix</keyword>
<dbReference type="RefSeq" id="WP_246203185.1">
    <property type="nucleotide sequence ID" value="NZ_CALYLA010000019.1"/>
</dbReference>
<dbReference type="EMBL" id="CP118709">
    <property type="protein sequence ID" value="WGK82105.1"/>
    <property type="molecule type" value="Genomic_DNA"/>
</dbReference>